<dbReference type="Proteomes" id="UP000029516">
    <property type="component" value="Chromosome"/>
</dbReference>
<gene>
    <name evidence="4" type="ORF">LH23_14315</name>
</gene>
<dbReference type="Pfam" id="PF05876">
    <property type="entry name" value="GpA_ATPase"/>
    <property type="match status" value="1"/>
</dbReference>
<sequence>MEQNQKKNKKNKKKLTILLRRVLPTIQPPKIQKTSEWISQGIVKLVDGPSMGLDFIPFAFQREPMDIAQNRSTKKIVIQACSQLLKTQVMTAIAFNKMANDPANFAFASSSADEIKKFRLGKFMPAVETSPALSKLVTDKSDKNAANNAKQTELKNGTFIYWLNLNTPGNLRGITCSTVLLDEVSNVEITEEGNPIKLAEARTSTFGDDSLVVVASTPLFKNDLINSEFNLSDKRYWFVTHTCGHEYKFEWEQVKFQFKQIENGRAIPDSTTAKLVCPHCNEHIDEHTRHQMVNKGRWIATNPNGEKGVVGYQISRMYSPLNTIEEMVSKYADALYSFNLQTFMNNELGEVWEDEYAKELDIIQLEQTKDNSFTIHNIPEKALGIVIGADQQLDRLEATVLAFDDKNAWVCGHEFFYSHDCTKLEATAWKDLDKFCRQNFKTAIGRTVPTLAVFVDSSNGNATETVKRFTARWSKYHPIKGSSSTTSPLFKKSTEAGYKLQVLNVHEGKLTIRKLLNHLLSDEPELAPTRLHFSSSIPHDYFEQLTSEELKPKGGKLQWRLKQGQKRNETLDCLCYSLIAREFAVSKLGTTKPYRKLREFKSTVNSIETPEVINTPVINKEETKPISKPATKTTRRRDGNNWFGK</sequence>
<name>A0AAN0VUB7_9ENTR</name>
<dbReference type="GO" id="GO:0004519">
    <property type="term" value="F:endonuclease activity"/>
    <property type="evidence" value="ECO:0007669"/>
    <property type="project" value="InterPro"/>
</dbReference>
<dbReference type="KEGG" id="cem:LH23_14315"/>
<evidence type="ECO:0000259" key="2">
    <source>
        <dbReference type="Pfam" id="PF05876"/>
    </source>
</evidence>
<dbReference type="GO" id="GO:0016887">
    <property type="term" value="F:ATP hydrolysis activity"/>
    <property type="evidence" value="ECO:0007669"/>
    <property type="project" value="InterPro"/>
</dbReference>
<organism evidence="4 5">
    <name type="scientific">Cedecea neteri</name>
    <dbReference type="NCBI Taxonomy" id="158822"/>
    <lineage>
        <taxon>Bacteria</taxon>
        <taxon>Pseudomonadati</taxon>
        <taxon>Pseudomonadota</taxon>
        <taxon>Gammaproteobacteria</taxon>
        <taxon>Enterobacterales</taxon>
        <taxon>Enterobacteriaceae</taxon>
        <taxon>Cedecea</taxon>
    </lineage>
</organism>
<evidence type="ECO:0000313" key="4">
    <source>
        <dbReference type="EMBL" id="AIR61781.1"/>
    </source>
</evidence>
<feature type="domain" description="Phage terminase large subunit GpA ATPase" evidence="2">
    <location>
        <begin position="60"/>
        <end position="298"/>
    </location>
</feature>
<reference evidence="4 5" key="1">
    <citation type="submission" date="2014-09" db="EMBL/GenBank/DDBJ databases">
        <authorList>
            <person name="Chan K.-G."/>
        </authorList>
    </citation>
    <scope>NUCLEOTIDE SEQUENCE [LARGE SCALE GENOMIC DNA]</scope>
    <source>
        <strain evidence="4 5">M006</strain>
    </source>
</reference>
<evidence type="ECO:0000313" key="5">
    <source>
        <dbReference type="Proteomes" id="UP000029516"/>
    </source>
</evidence>
<evidence type="ECO:0000259" key="3">
    <source>
        <dbReference type="Pfam" id="PF20454"/>
    </source>
</evidence>
<dbReference type="InterPro" id="IPR027417">
    <property type="entry name" value="P-loop_NTPase"/>
</dbReference>
<dbReference type="InterPro" id="IPR046453">
    <property type="entry name" value="GpA_ATPase"/>
</dbReference>
<dbReference type="EMBL" id="CP009458">
    <property type="protein sequence ID" value="AIR61781.1"/>
    <property type="molecule type" value="Genomic_DNA"/>
</dbReference>
<dbReference type="Pfam" id="PF20454">
    <property type="entry name" value="GpA_nuclease"/>
    <property type="match status" value="1"/>
</dbReference>
<feature type="domain" description="Terminase large subunit GpA endonuclease" evidence="3">
    <location>
        <begin position="310"/>
        <end position="584"/>
    </location>
</feature>
<dbReference type="RefSeq" id="WP_039292198.1">
    <property type="nucleotide sequence ID" value="NZ_CP009458.1"/>
</dbReference>
<feature type="region of interest" description="Disordered" evidence="1">
    <location>
        <begin position="624"/>
        <end position="645"/>
    </location>
</feature>
<dbReference type="AlphaFoldDB" id="A0AAN0VUB7"/>
<dbReference type="InterPro" id="IPR046454">
    <property type="entry name" value="GpA_endonuclease"/>
</dbReference>
<accession>A0AAN0VUB7</accession>
<dbReference type="Gene3D" id="3.40.50.300">
    <property type="entry name" value="P-loop containing nucleotide triphosphate hydrolases"/>
    <property type="match status" value="1"/>
</dbReference>
<evidence type="ECO:0000256" key="1">
    <source>
        <dbReference type="SAM" id="MobiDB-lite"/>
    </source>
</evidence>
<proteinExistence type="predicted"/>
<protein>
    <submittedName>
        <fullName evidence="4">Terminase</fullName>
    </submittedName>
</protein>